<dbReference type="AlphaFoldDB" id="A0A6J6EW50"/>
<name>A0A6J6EW50_9ZZZZ</name>
<dbReference type="PANTHER" id="PTHR11373">
    <property type="entry name" value="DEOXYNUCLEOSIDE TRIPHOSPHATE TRIPHOSPHOHYDROLASE"/>
    <property type="match status" value="1"/>
</dbReference>
<reference evidence="3" key="1">
    <citation type="submission" date="2020-05" db="EMBL/GenBank/DDBJ databases">
        <authorList>
            <person name="Chiriac C."/>
            <person name="Salcher M."/>
            <person name="Ghai R."/>
            <person name="Kavagutti S V."/>
        </authorList>
    </citation>
    <scope>NUCLEOTIDE SEQUENCE</scope>
</reference>
<proteinExistence type="predicted"/>
<keyword evidence="1" id="KW-0378">Hydrolase</keyword>
<dbReference type="InterPro" id="IPR050135">
    <property type="entry name" value="dGTPase-like"/>
</dbReference>
<dbReference type="EMBL" id="CAEZTU010000020">
    <property type="protein sequence ID" value="CAB4576988.1"/>
    <property type="molecule type" value="Genomic_DNA"/>
</dbReference>
<dbReference type="InterPro" id="IPR006261">
    <property type="entry name" value="dGTPase"/>
</dbReference>
<dbReference type="InterPro" id="IPR006674">
    <property type="entry name" value="HD_domain"/>
</dbReference>
<dbReference type="InterPro" id="IPR003607">
    <property type="entry name" value="HD/PDEase_dom"/>
</dbReference>
<evidence type="ECO:0000313" key="3">
    <source>
        <dbReference type="EMBL" id="CAB4576988.1"/>
    </source>
</evidence>
<sequence length="412" mass="46376">MTFQDDQLSPGYNQFDEQRFVVEPPKRHGRRAFARDKARVLHSAGLRRLSAKTQVMSAGADDFPRTRLTHTLEVAQIGRELGEALGCDPDLVETACLVHDIGHPPFGHNGEEALHQAALDIGGFEGNAQTFRLLTRLESKTIRDNRSIGLNLTRATLDAATKYPWAFDGKNPKFGFYQEDQEIFEWVRKDVTTKDKVFEAQVMDIADDIAYSVHDIEDAIYGKHFNPNSLSAQEEFDEVIKVAKSEYAPDLSTNQLNQALNYLINQEWWVKSFTAIQVEMAALKNMTSYLIGKFTEEIEKSTKAENKSTNLTRYNAKLVVPSDTRSQIAVLKAVVNLFVMQRKGAAENYAKEQELILSIVAGLQRNPNKLNPQFKSQFDSAKNEKDAKRAIIDQVASLTDSSARRLAQEFVG</sequence>
<dbReference type="PROSITE" id="PS51831">
    <property type="entry name" value="HD"/>
    <property type="match status" value="1"/>
</dbReference>
<dbReference type="SMART" id="SM00471">
    <property type="entry name" value="HDc"/>
    <property type="match status" value="1"/>
</dbReference>
<dbReference type="NCBIfam" id="NF002829">
    <property type="entry name" value="PRK03007.1"/>
    <property type="match status" value="1"/>
</dbReference>
<evidence type="ECO:0000259" key="2">
    <source>
        <dbReference type="PROSITE" id="PS51831"/>
    </source>
</evidence>
<dbReference type="GO" id="GO:0006203">
    <property type="term" value="P:dGTP catabolic process"/>
    <property type="evidence" value="ECO:0007669"/>
    <property type="project" value="TreeGrafter"/>
</dbReference>
<dbReference type="NCBIfam" id="TIGR01353">
    <property type="entry name" value="dGTP_triPase"/>
    <property type="match status" value="1"/>
</dbReference>
<dbReference type="SUPFAM" id="SSF109604">
    <property type="entry name" value="HD-domain/PDEase-like"/>
    <property type="match status" value="1"/>
</dbReference>
<protein>
    <submittedName>
        <fullName evidence="3">Unannotated protein</fullName>
    </submittedName>
</protein>
<dbReference type="InterPro" id="IPR026875">
    <property type="entry name" value="PHydrolase_assoc_dom"/>
</dbReference>
<dbReference type="PANTHER" id="PTHR11373:SF32">
    <property type="entry name" value="DEOXYGUANOSINETRIPHOSPHATE TRIPHOSPHOHYDROLASE"/>
    <property type="match status" value="1"/>
</dbReference>
<accession>A0A6J6EW50</accession>
<dbReference type="Pfam" id="PF01966">
    <property type="entry name" value="HD"/>
    <property type="match status" value="1"/>
</dbReference>
<dbReference type="GO" id="GO:0008832">
    <property type="term" value="F:dGTPase activity"/>
    <property type="evidence" value="ECO:0007669"/>
    <property type="project" value="TreeGrafter"/>
</dbReference>
<evidence type="ECO:0000256" key="1">
    <source>
        <dbReference type="ARBA" id="ARBA00022801"/>
    </source>
</evidence>
<dbReference type="Gene3D" id="1.10.3210.10">
    <property type="entry name" value="Hypothetical protein af1432"/>
    <property type="match status" value="1"/>
</dbReference>
<gene>
    <name evidence="3" type="ORF">UFOPK1740_00633</name>
</gene>
<dbReference type="CDD" id="cd00077">
    <property type="entry name" value="HDc"/>
    <property type="match status" value="1"/>
</dbReference>
<dbReference type="NCBIfam" id="TIGR00277">
    <property type="entry name" value="HDIG"/>
    <property type="match status" value="1"/>
</dbReference>
<dbReference type="Pfam" id="PF13286">
    <property type="entry name" value="HD_assoc"/>
    <property type="match status" value="1"/>
</dbReference>
<dbReference type="InterPro" id="IPR006675">
    <property type="entry name" value="HDIG_dom"/>
</dbReference>
<feature type="domain" description="HD" evidence="2">
    <location>
        <begin position="67"/>
        <end position="212"/>
    </location>
</feature>
<organism evidence="3">
    <name type="scientific">freshwater metagenome</name>
    <dbReference type="NCBI Taxonomy" id="449393"/>
    <lineage>
        <taxon>unclassified sequences</taxon>
        <taxon>metagenomes</taxon>
        <taxon>ecological metagenomes</taxon>
    </lineage>
</organism>